<dbReference type="AlphaFoldDB" id="A0A8S9NPG5"/>
<gene>
    <name evidence="1" type="ORF">F2Q69_00043955</name>
</gene>
<dbReference type="EMBL" id="QGKX02001621">
    <property type="protein sequence ID" value="KAF3505385.1"/>
    <property type="molecule type" value="Genomic_DNA"/>
</dbReference>
<comment type="caution">
    <text evidence="1">The sequence shown here is derived from an EMBL/GenBank/DDBJ whole genome shotgun (WGS) entry which is preliminary data.</text>
</comment>
<dbReference type="Proteomes" id="UP000712600">
    <property type="component" value="Unassembled WGS sequence"/>
</dbReference>
<name>A0A8S9NPG5_BRACR</name>
<sequence>MAIFIATICNQCLQTPLDQPTTKRRVEILAPATFELVSRHTEDEANLPSLTIIQLRMICLKTRKLLRVPSRPISENQRNNLFCMKLSCRC</sequence>
<reference evidence="1" key="1">
    <citation type="submission" date="2019-12" db="EMBL/GenBank/DDBJ databases">
        <title>Genome sequencing and annotation of Brassica cretica.</title>
        <authorList>
            <person name="Studholme D.J."/>
            <person name="Sarris P."/>
        </authorList>
    </citation>
    <scope>NUCLEOTIDE SEQUENCE</scope>
    <source>
        <strain evidence="1">PFS-109/04</strain>
        <tissue evidence="1">Leaf</tissue>
    </source>
</reference>
<evidence type="ECO:0000313" key="1">
    <source>
        <dbReference type="EMBL" id="KAF3505385.1"/>
    </source>
</evidence>
<organism evidence="1 2">
    <name type="scientific">Brassica cretica</name>
    <name type="common">Mustard</name>
    <dbReference type="NCBI Taxonomy" id="69181"/>
    <lineage>
        <taxon>Eukaryota</taxon>
        <taxon>Viridiplantae</taxon>
        <taxon>Streptophyta</taxon>
        <taxon>Embryophyta</taxon>
        <taxon>Tracheophyta</taxon>
        <taxon>Spermatophyta</taxon>
        <taxon>Magnoliopsida</taxon>
        <taxon>eudicotyledons</taxon>
        <taxon>Gunneridae</taxon>
        <taxon>Pentapetalae</taxon>
        <taxon>rosids</taxon>
        <taxon>malvids</taxon>
        <taxon>Brassicales</taxon>
        <taxon>Brassicaceae</taxon>
        <taxon>Brassiceae</taxon>
        <taxon>Brassica</taxon>
    </lineage>
</organism>
<evidence type="ECO:0000313" key="2">
    <source>
        <dbReference type="Proteomes" id="UP000712600"/>
    </source>
</evidence>
<accession>A0A8S9NPG5</accession>
<proteinExistence type="predicted"/>
<protein>
    <submittedName>
        <fullName evidence="1">Uncharacterized protein</fullName>
    </submittedName>
</protein>